<dbReference type="InterPro" id="IPR000374">
    <property type="entry name" value="PC_trans"/>
</dbReference>
<dbReference type="GO" id="GO:0005886">
    <property type="term" value="C:plasma membrane"/>
    <property type="evidence" value="ECO:0007669"/>
    <property type="project" value="UniProtKB-SubCell"/>
</dbReference>
<keyword evidence="15 20" id="KW-0472">Membrane</keyword>
<dbReference type="GO" id="GO:0004605">
    <property type="term" value="F:phosphatidate cytidylyltransferase activity"/>
    <property type="evidence" value="ECO:0007669"/>
    <property type="project" value="UniProtKB-EC"/>
</dbReference>
<dbReference type="GO" id="GO:0016024">
    <property type="term" value="P:CDP-diacylglycerol biosynthetic process"/>
    <property type="evidence" value="ECO:0007669"/>
    <property type="project" value="UniProtKB-UniPathway"/>
</dbReference>
<dbReference type="EMBL" id="CP034328">
    <property type="protein sequence ID" value="AZL57582.1"/>
    <property type="molecule type" value="Genomic_DNA"/>
</dbReference>
<evidence type="ECO:0000256" key="8">
    <source>
        <dbReference type="ARBA" id="ARBA00022475"/>
    </source>
</evidence>
<dbReference type="Proteomes" id="UP000282002">
    <property type="component" value="Chromosome"/>
</dbReference>
<dbReference type="PROSITE" id="PS01315">
    <property type="entry name" value="CDS"/>
    <property type="match status" value="1"/>
</dbReference>
<keyword evidence="17" id="KW-1208">Phospholipid metabolism</keyword>
<evidence type="ECO:0000256" key="6">
    <source>
        <dbReference type="ARBA" id="ARBA00012487"/>
    </source>
</evidence>
<feature type="transmembrane region" description="Helical" evidence="20">
    <location>
        <begin position="153"/>
        <end position="170"/>
    </location>
</feature>
<dbReference type="UniPathway" id="UPA00557">
    <property type="reaction ID" value="UER00614"/>
</dbReference>
<dbReference type="PANTHER" id="PTHR46382:SF1">
    <property type="entry name" value="PHOSPHATIDATE CYTIDYLYLTRANSFERASE"/>
    <property type="match status" value="1"/>
</dbReference>
<keyword evidence="14" id="KW-0443">Lipid metabolism</keyword>
<comment type="catalytic activity">
    <reaction evidence="1 18">
        <text>a 1,2-diacyl-sn-glycero-3-phosphate + CTP + H(+) = a CDP-1,2-diacyl-sn-glycerol + diphosphate</text>
        <dbReference type="Rhea" id="RHEA:16229"/>
        <dbReference type="ChEBI" id="CHEBI:15378"/>
        <dbReference type="ChEBI" id="CHEBI:33019"/>
        <dbReference type="ChEBI" id="CHEBI:37563"/>
        <dbReference type="ChEBI" id="CHEBI:58332"/>
        <dbReference type="ChEBI" id="CHEBI:58608"/>
        <dbReference type="EC" id="2.7.7.41"/>
    </reaction>
</comment>
<evidence type="ECO:0000256" key="1">
    <source>
        <dbReference type="ARBA" id="ARBA00001698"/>
    </source>
</evidence>
<name>A0A3S8U1V3_9RHOB</name>
<sequence>MTVDDPVPDTDATAKAAEQAAEQAEQAVEQAEQAAADPTVTTIPPGRPVGRWADLRKRVVSAVVLIAVGGAEIWLGGPSFALLVVLLTGAMVWELTRITAPGHENTPLGLAALACVSLGVTLVFPDPVTAAFLLAPALAIALTDRRDRRLTSLYSVAIMVAGYGLIDLRMTAGTPVILWLVLIVVASDVLGYFVGRVVGGPKFWPAVSPKKTWSGTLAGWVGAAVVGGAFVLAGYGTIWLVPLSVLIGFAGQMGDVWESWIKRRCGVKDASTLIPGHGGVLDRFDALIGAIVVLILLGLILDLPLPMAVAG</sequence>
<dbReference type="KEGG" id="taw:EI545_01210"/>
<feature type="transmembrane region" description="Helical" evidence="20">
    <location>
        <begin position="216"/>
        <end position="241"/>
    </location>
</feature>
<evidence type="ECO:0000256" key="17">
    <source>
        <dbReference type="ARBA" id="ARBA00023264"/>
    </source>
</evidence>
<keyword evidence="16" id="KW-0594">Phospholipid biosynthesis</keyword>
<evidence type="ECO:0000256" key="3">
    <source>
        <dbReference type="ARBA" id="ARBA00005119"/>
    </source>
</evidence>
<feature type="compositionally biased region" description="Low complexity" evidence="19">
    <location>
        <begin position="1"/>
        <end position="36"/>
    </location>
</feature>
<keyword evidence="8" id="KW-1003">Cell membrane</keyword>
<protein>
    <recommendedName>
        <fullName evidence="7 18">Phosphatidate cytidylyltransferase</fullName>
        <ecNumber evidence="6 18">2.7.7.41</ecNumber>
    </recommendedName>
</protein>
<comment type="similarity">
    <text evidence="5 18">Belongs to the CDS family.</text>
</comment>
<feature type="transmembrane region" description="Helical" evidence="20">
    <location>
        <begin position="108"/>
        <end position="141"/>
    </location>
</feature>
<evidence type="ECO:0000256" key="11">
    <source>
        <dbReference type="ARBA" id="ARBA00022692"/>
    </source>
</evidence>
<evidence type="ECO:0000256" key="2">
    <source>
        <dbReference type="ARBA" id="ARBA00004651"/>
    </source>
</evidence>
<comment type="pathway">
    <text evidence="4">Lipid metabolism.</text>
</comment>
<keyword evidence="12 18" id="KW-0548">Nucleotidyltransferase</keyword>
<evidence type="ECO:0000256" key="4">
    <source>
        <dbReference type="ARBA" id="ARBA00005189"/>
    </source>
</evidence>
<dbReference type="PANTHER" id="PTHR46382">
    <property type="entry name" value="PHOSPHATIDATE CYTIDYLYLTRANSFERASE"/>
    <property type="match status" value="1"/>
</dbReference>
<evidence type="ECO:0000256" key="18">
    <source>
        <dbReference type="RuleBase" id="RU003938"/>
    </source>
</evidence>
<feature type="transmembrane region" description="Helical" evidence="20">
    <location>
        <begin position="59"/>
        <end position="88"/>
    </location>
</feature>
<keyword evidence="10 18" id="KW-0808">Transferase</keyword>
<comment type="subcellular location">
    <subcellularLocation>
        <location evidence="2">Cell membrane</location>
        <topology evidence="2">Multi-pass membrane protein</topology>
    </subcellularLocation>
</comment>
<evidence type="ECO:0000256" key="20">
    <source>
        <dbReference type="SAM" id="Phobius"/>
    </source>
</evidence>
<organism evidence="21 22">
    <name type="scientific">Tabrizicola piscis</name>
    <dbReference type="NCBI Taxonomy" id="2494374"/>
    <lineage>
        <taxon>Bacteria</taxon>
        <taxon>Pseudomonadati</taxon>
        <taxon>Pseudomonadota</taxon>
        <taxon>Alphaproteobacteria</taxon>
        <taxon>Rhodobacterales</taxon>
        <taxon>Paracoccaceae</taxon>
        <taxon>Tabrizicola</taxon>
    </lineage>
</organism>
<keyword evidence="22" id="KW-1185">Reference proteome</keyword>
<dbReference type="EC" id="2.7.7.41" evidence="6 18"/>
<feature type="region of interest" description="Disordered" evidence="19">
    <location>
        <begin position="1"/>
        <end position="47"/>
    </location>
</feature>
<evidence type="ECO:0000256" key="5">
    <source>
        <dbReference type="ARBA" id="ARBA00010185"/>
    </source>
</evidence>
<evidence type="ECO:0000256" key="19">
    <source>
        <dbReference type="SAM" id="MobiDB-lite"/>
    </source>
</evidence>
<evidence type="ECO:0000313" key="22">
    <source>
        <dbReference type="Proteomes" id="UP000282002"/>
    </source>
</evidence>
<evidence type="ECO:0000256" key="15">
    <source>
        <dbReference type="ARBA" id="ARBA00023136"/>
    </source>
</evidence>
<feature type="transmembrane region" description="Helical" evidence="20">
    <location>
        <begin position="286"/>
        <end position="305"/>
    </location>
</feature>
<evidence type="ECO:0000256" key="7">
    <source>
        <dbReference type="ARBA" id="ARBA00019373"/>
    </source>
</evidence>
<evidence type="ECO:0000256" key="10">
    <source>
        <dbReference type="ARBA" id="ARBA00022679"/>
    </source>
</evidence>
<gene>
    <name evidence="21" type="ORF">EI545_01210</name>
</gene>
<feature type="transmembrane region" description="Helical" evidence="20">
    <location>
        <begin position="176"/>
        <end position="195"/>
    </location>
</feature>
<reference evidence="21 22" key="1">
    <citation type="submission" date="2018-12" db="EMBL/GenBank/DDBJ databases">
        <title>Complete genome sequencing of Tabrizicola sp. K13M18.</title>
        <authorList>
            <person name="Bae J.-W."/>
        </authorList>
    </citation>
    <scope>NUCLEOTIDE SEQUENCE [LARGE SCALE GENOMIC DNA]</scope>
    <source>
        <strain evidence="21 22">K13M18</strain>
    </source>
</reference>
<evidence type="ECO:0000256" key="12">
    <source>
        <dbReference type="ARBA" id="ARBA00022695"/>
    </source>
</evidence>
<proteinExistence type="inferred from homology"/>
<keyword evidence="9" id="KW-0444">Lipid biosynthesis</keyword>
<keyword evidence="13 20" id="KW-1133">Transmembrane helix</keyword>
<dbReference type="OrthoDB" id="9799199at2"/>
<dbReference type="AlphaFoldDB" id="A0A3S8U1V3"/>
<evidence type="ECO:0000256" key="14">
    <source>
        <dbReference type="ARBA" id="ARBA00023098"/>
    </source>
</evidence>
<accession>A0A3S8U1V3</accession>
<evidence type="ECO:0000313" key="21">
    <source>
        <dbReference type="EMBL" id="AZL57582.1"/>
    </source>
</evidence>
<comment type="pathway">
    <text evidence="3 18">Phospholipid metabolism; CDP-diacylglycerol biosynthesis; CDP-diacylglycerol from sn-glycerol 3-phosphate: step 3/3.</text>
</comment>
<evidence type="ECO:0000256" key="9">
    <source>
        <dbReference type="ARBA" id="ARBA00022516"/>
    </source>
</evidence>
<evidence type="ECO:0000256" key="13">
    <source>
        <dbReference type="ARBA" id="ARBA00022989"/>
    </source>
</evidence>
<keyword evidence="11 18" id="KW-0812">Transmembrane</keyword>
<dbReference type="Pfam" id="PF01148">
    <property type="entry name" value="CTP_transf_1"/>
    <property type="match status" value="1"/>
</dbReference>
<dbReference type="RefSeq" id="WP_125323770.1">
    <property type="nucleotide sequence ID" value="NZ_CP034328.1"/>
</dbReference>
<evidence type="ECO:0000256" key="16">
    <source>
        <dbReference type="ARBA" id="ARBA00023209"/>
    </source>
</evidence>